<evidence type="ECO:0000313" key="7">
    <source>
        <dbReference type="Proteomes" id="UP001589783"/>
    </source>
</evidence>
<keyword evidence="5" id="KW-0460">Magnesium</keyword>
<dbReference type="SUPFAM" id="SSF56655">
    <property type="entry name" value="Carbohydrate phosphatase"/>
    <property type="match status" value="1"/>
</dbReference>
<evidence type="ECO:0000256" key="1">
    <source>
        <dbReference type="ARBA" id="ARBA00001033"/>
    </source>
</evidence>
<dbReference type="CDD" id="cd01637">
    <property type="entry name" value="IMPase_like"/>
    <property type="match status" value="1"/>
</dbReference>
<dbReference type="EC" id="3.1.3.25" evidence="2"/>
<dbReference type="InterPro" id="IPR020550">
    <property type="entry name" value="Inositol_monophosphatase_CS"/>
</dbReference>
<protein>
    <recommendedName>
        <fullName evidence="2">inositol-phosphate phosphatase</fullName>
        <ecNumber evidence="2">3.1.3.25</ecNumber>
    </recommendedName>
</protein>
<reference evidence="6 7" key="1">
    <citation type="submission" date="2024-09" db="EMBL/GenBank/DDBJ databases">
        <authorList>
            <person name="Sun Q."/>
            <person name="Mori K."/>
        </authorList>
    </citation>
    <scope>NUCLEOTIDE SEQUENCE [LARGE SCALE GENOMIC DNA]</scope>
    <source>
        <strain evidence="6 7">CCM 7957</strain>
    </source>
</reference>
<keyword evidence="7" id="KW-1185">Reference proteome</keyword>
<evidence type="ECO:0000256" key="4">
    <source>
        <dbReference type="ARBA" id="ARBA00022801"/>
    </source>
</evidence>
<dbReference type="PROSITE" id="PS00630">
    <property type="entry name" value="IMP_2"/>
    <property type="match status" value="1"/>
</dbReference>
<dbReference type="Gene3D" id="3.30.540.10">
    <property type="entry name" value="Fructose-1,6-Bisphosphatase, subunit A, domain 1"/>
    <property type="match status" value="1"/>
</dbReference>
<accession>A0ABV6H4E8</accession>
<sequence>MTSMSVGSVGEMDLPALQAEASSILDEAVGDFLAGLGAPSAVTKGGTDFATEMDLALERRFVRQLRERTGIAVHGEEFGGPDPSTGAVWLVDPIDGTFNYSTGLPTAAMLVALVVDAEPVIGLTWIPALGHRFAAHRGGPLLVDGRPAAPLADSGGMRGSAIGYVSYYVDQQGLFPGAQRARVQGEITRRHARIRVQGSTGADMAFVAGGQLAGAVSYGRHPWDHAAGVALVRAAGGVATDIHGRPWTTTTPSLVAAAPGVHAELLDILADGEWPAPHTLTY</sequence>
<keyword evidence="4" id="KW-0378">Hydrolase</keyword>
<dbReference type="Proteomes" id="UP001589783">
    <property type="component" value="Unassembled WGS sequence"/>
</dbReference>
<evidence type="ECO:0000256" key="2">
    <source>
        <dbReference type="ARBA" id="ARBA00013106"/>
    </source>
</evidence>
<dbReference type="Gene3D" id="3.40.190.80">
    <property type="match status" value="1"/>
</dbReference>
<comment type="caution">
    <text evidence="6">The sequence shown here is derived from an EMBL/GenBank/DDBJ whole genome shotgun (WGS) entry which is preliminary data.</text>
</comment>
<keyword evidence="3" id="KW-0479">Metal-binding</keyword>
<organism evidence="6 7">
    <name type="scientific">Gordonia phosphorivorans</name>
    <dbReference type="NCBI Taxonomy" id="1056982"/>
    <lineage>
        <taxon>Bacteria</taxon>
        <taxon>Bacillati</taxon>
        <taxon>Actinomycetota</taxon>
        <taxon>Actinomycetes</taxon>
        <taxon>Mycobacteriales</taxon>
        <taxon>Gordoniaceae</taxon>
        <taxon>Gordonia</taxon>
    </lineage>
</organism>
<evidence type="ECO:0000256" key="3">
    <source>
        <dbReference type="ARBA" id="ARBA00022723"/>
    </source>
</evidence>
<evidence type="ECO:0000256" key="5">
    <source>
        <dbReference type="ARBA" id="ARBA00022842"/>
    </source>
</evidence>
<proteinExistence type="predicted"/>
<dbReference type="RefSeq" id="WP_382360481.1">
    <property type="nucleotide sequence ID" value="NZ_JBHLWV010000011.1"/>
</dbReference>
<dbReference type="InterPro" id="IPR000760">
    <property type="entry name" value="Inositol_monophosphatase-like"/>
</dbReference>
<comment type="catalytic activity">
    <reaction evidence="1">
        <text>a myo-inositol phosphate + H2O = myo-inositol + phosphate</text>
        <dbReference type="Rhea" id="RHEA:24056"/>
        <dbReference type="ChEBI" id="CHEBI:15377"/>
        <dbReference type="ChEBI" id="CHEBI:17268"/>
        <dbReference type="ChEBI" id="CHEBI:43474"/>
        <dbReference type="ChEBI" id="CHEBI:84139"/>
        <dbReference type="EC" id="3.1.3.25"/>
    </reaction>
</comment>
<dbReference type="PANTHER" id="PTHR20854">
    <property type="entry name" value="INOSITOL MONOPHOSPHATASE"/>
    <property type="match status" value="1"/>
</dbReference>
<name>A0ABV6H4E8_9ACTN</name>
<dbReference type="InterPro" id="IPR020583">
    <property type="entry name" value="Inositol_monoP_metal-BS"/>
</dbReference>
<dbReference type="EMBL" id="JBHLWV010000011">
    <property type="protein sequence ID" value="MFC0313741.1"/>
    <property type="molecule type" value="Genomic_DNA"/>
</dbReference>
<dbReference type="Pfam" id="PF00459">
    <property type="entry name" value="Inositol_P"/>
    <property type="match status" value="1"/>
</dbReference>
<dbReference type="PROSITE" id="PS00629">
    <property type="entry name" value="IMP_1"/>
    <property type="match status" value="1"/>
</dbReference>
<evidence type="ECO:0000313" key="6">
    <source>
        <dbReference type="EMBL" id="MFC0313741.1"/>
    </source>
</evidence>
<dbReference type="PRINTS" id="PR00377">
    <property type="entry name" value="IMPHPHTASES"/>
</dbReference>
<dbReference type="PANTHER" id="PTHR20854:SF4">
    <property type="entry name" value="INOSITOL-1-MONOPHOSPHATASE-RELATED"/>
    <property type="match status" value="1"/>
</dbReference>
<gene>
    <name evidence="6" type="ORF">ACFFJD_02590</name>
</gene>